<keyword evidence="1" id="KW-0805">Transcription regulation</keyword>
<dbReference type="Pfam" id="PF00440">
    <property type="entry name" value="TetR_N"/>
    <property type="match status" value="1"/>
</dbReference>
<dbReference type="InterPro" id="IPR009057">
    <property type="entry name" value="Homeodomain-like_sf"/>
</dbReference>
<reference evidence="6 7" key="1">
    <citation type="submission" date="2016-11" db="EMBL/GenBank/DDBJ databases">
        <authorList>
            <person name="Jaros S."/>
            <person name="Januszkiewicz K."/>
            <person name="Wedrychowicz H."/>
        </authorList>
    </citation>
    <scope>NUCLEOTIDE SEQUENCE [LARGE SCALE GENOMIC DNA]</scope>
    <source>
        <strain evidence="6 7">DSM 12906</strain>
    </source>
</reference>
<evidence type="ECO:0000313" key="6">
    <source>
        <dbReference type="EMBL" id="SHJ03913.1"/>
    </source>
</evidence>
<dbReference type="Gene3D" id="1.10.357.10">
    <property type="entry name" value="Tetracycline Repressor, domain 2"/>
    <property type="match status" value="1"/>
</dbReference>
<evidence type="ECO:0000259" key="5">
    <source>
        <dbReference type="PROSITE" id="PS50977"/>
    </source>
</evidence>
<dbReference type="SUPFAM" id="SSF46689">
    <property type="entry name" value="Homeodomain-like"/>
    <property type="match status" value="1"/>
</dbReference>
<proteinExistence type="predicted"/>
<dbReference type="PANTHER" id="PTHR30055:SF234">
    <property type="entry name" value="HTH-TYPE TRANSCRIPTIONAL REGULATOR BETI"/>
    <property type="match status" value="1"/>
</dbReference>
<evidence type="ECO:0000313" key="7">
    <source>
        <dbReference type="Proteomes" id="UP000184512"/>
    </source>
</evidence>
<keyword evidence="7" id="KW-1185">Reference proteome</keyword>
<evidence type="ECO:0000256" key="2">
    <source>
        <dbReference type="ARBA" id="ARBA00023125"/>
    </source>
</evidence>
<dbReference type="GO" id="GO:0003700">
    <property type="term" value="F:DNA-binding transcription factor activity"/>
    <property type="evidence" value="ECO:0007669"/>
    <property type="project" value="TreeGrafter"/>
</dbReference>
<dbReference type="AlphaFoldDB" id="A0A1M6G1V3"/>
<dbReference type="InterPro" id="IPR001647">
    <property type="entry name" value="HTH_TetR"/>
</dbReference>
<dbReference type="PROSITE" id="PS50977">
    <property type="entry name" value="HTH_TETR_2"/>
    <property type="match status" value="1"/>
</dbReference>
<name>A0A1M6G1V3_9ACTN</name>
<dbReference type="EMBL" id="FQZG01000024">
    <property type="protein sequence ID" value="SHJ03913.1"/>
    <property type="molecule type" value="Genomic_DNA"/>
</dbReference>
<dbReference type="PANTHER" id="PTHR30055">
    <property type="entry name" value="HTH-TYPE TRANSCRIPTIONAL REGULATOR RUTR"/>
    <property type="match status" value="1"/>
</dbReference>
<keyword evidence="3" id="KW-0804">Transcription</keyword>
<dbReference type="InterPro" id="IPR050109">
    <property type="entry name" value="HTH-type_TetR-like_transc_reg"/>
</dbReference>
<sequence length="197" mass="21053">MLSSMPAQHRRINRGPAAAAVNREALLAAAKELFAERGYSVPLQAIAQRAGVGQGVLYRHFPKRLDLALAVFEENFVRLEEAGADVGPGSFWALWKVLVGVVADSAAFVEMAVEARRELPDFGGNERLVKAFAPHIEAAVADGEVRPDLQGADVLTGVRMIYGLVITSVGRTTLATTVSRVSEAWFGRPGSGMPVQG</sequence>
<gene>
    <name evidence="6" type="ORF">SAMN02745244_01580</name>
</gene>
<evidence type="ECO:0000256" key="4">
    <source>
        <dbReference type="PROSITE-ProRule" id="PRU00335"/>
    </source>
</evidence>
<dbReference type="PRINTS" id="PR00455">
    <property type="entry name" value="HTHTETR"/>
</dbReference>
<organism evidence="6 7">
    <name type="scientific">Tessaracoccus bendigoensis DSM 12906</name>
    <dbReference type="NCBI Taxonomy" id="1123357"/>
    <lineage>
        <taxon>Bacteria</taxon>
        <taxon>Bacillati</taxon>
        <taxon>Actinomycetota</taxon>
        <taxon>Actinomycetes</taxon>
        <taxon>Propionibacteriales</taxon>
        <taxon>Propionibacteriaceae</taxon>
        <taxon>Tessaracoccus</taxon>
    </lineage>
</organism>
<dbReference type="Proteomes" id="UP000184512">
    <property type="component" value="Unassembled WGS sequence"/>
</dbReference>
<evidence type="ECO:0000256" key="3">
    <source>
        <dbReference type="ARBA" id="ARBA00023163"/>
    </source>
</evidence>
<protein>
    <submittedName>
        <fullName evidence="6">Transcriptional regulator, TetR family</fullName>
    </submittedName>
</protein>
<feature type="DNA-binding region" description="H-T-H motif" evidence="4">
    <location>
        <begin position="42"/>
        <end position="61"/>
    </location>
</feature>
<feature type="domain" description="HTH tetR-type" evidence="5">
    <location>
        <begin position="20"/>
        <end position="79"/>
    </location>
</feature>
<dbReference type="STRING" id="1123357.SAMN02745244_01580"/>
<dbReference type="GO" id="GO:0000976">
    <property type="term" value="F:transcription cis-regulatory region binding"/>
    <property type="evidence" value="ECO:0007669"/>
    <property type="project" value="TreeGrafter"/>
</dbReference>
<accession>A0A1M6G1V3</accession>
<evidence type="ECO:0000256" key="1">
    <source>
        <dbReference type="ARBA" id="ARBA00023015"/>
    </source>
</evidence>
<keyword evidence="2 4" id="KW-0238">DNA-binding</keyword>